<dbReference type="OrthoDB" id="9793236at2"/>
<dbReference type="CDD" id="cd01646">
    <property type="entry name" value="RT_Bac_retron_I"/>
    <property type="match status" value="1"/>
</dbReference>
<dbReference type="RefSeq" id="WP_087146589.1">
    <property type="nucleotide sequence ID" value="NZ_FUKJ01000146.1"/>
</dbReference>
<proteinExistence type="predicted"/>
<protein>
    <recommendedName>
        <fullName evidence="3">Reverse transcriptase domain-containing protein</fullName>
    </recommendedName>
</protein>
<dbReference type="SUPFAM" id="SSF56672">
    <property type="entry name" value="DNA/RNA polymerases"/>
    <property type="match status" value="1"/>
</dbReference>
<evidence type="ECO:0000313" key="2">
    <source>
        <dbReference type="Proteomes" id="UP000195442"/>
    </source>
</evidence>
<dbReference type="Proteomes" id="UP000195442">
    <property type="component" value="Unassembled WGS sequence"/>
</dbReference>
<accession>A0A1R4H683</accession>
<evidence type="ECO:0000313" key="1">
    <source>
        <dbReference type="EMBL" id="SJM91551.1"/>
    </source>
</evidence>
<dbReference type="EMBL" id="FUKJ01000146">
    <property type="protein sequence ID" value="SJM91551.1"/>
    <property type="molecule type" value="Genomic_DNA"/>
</dbReference>
<organism evidence="1 2">
    <name type="scientific">Crenothrix polyspora</name>
    <dbReference type="NCBI Taxonomy" id="360316"/>
    <lineage>
        <taxon>Bacteria</taxon>
        <taxon>Pseudomonadati</taxon>
        <taxon>Pseudomonadota</taxon>
        <taxon>Gammaproteobacteria</taxon>
        <taxon>Methylococcales</taxon>
        <taxon>Crenotrichaceae</taxon>
        <taxon>Crenothrix</taxon>
    </lineage>
</organism>
<reference evidence="2" key="1">
    <citation type="submission" date="2017-02" db="EMBL/GenBank/DDBJ databases">
        <authorList>
            <person name="Daims H."/>
        </authorList>
    </citation>
    <scope>NUCLEOTIDE SEQUENCE [LARGE SCALE GENOMIC DNA]</scope>
</reference>
<gene>
    <name evidence="1" type="ORF">CRENPOLYSF2_230003</name>
</gene>
<dbReference type="InterPro" id="IPR043502">
    <property type="entry name" value="DNA/RNA_pol_sf"/>
</dbReference>
<dbReference type="AlphaFoldDB" id="A0A1R4H683"/>
<name>A0A1R4H683_9GAMM</name>
<sequence>MKKPSRPGILAVRAVNQYRRREVFAYLGLRYYLENTAARSDIWARQVATDLVLTRTNTPYFQAQHFKEVTESGDVKHREIYLPGANEALAEAALMDECASKPAFTNPISVFSYQLTDGNDRSGVFKPYTNGLQGRHQAIAKACENCPDGVVLFTDIKRFYPTITSELALAAWRKKSEQAELSTHYRELGEKIIYDHGLAGGTANKGILTGPMFSHLIGNLIMSELDAGSTELSARYFRYVDDITLVGTCAEVAQSLKMIRTKIEAMGLELHDSNSSKCFEVSSKDWLKGRYDFQSSQNPISWMTLIGDLKRFLLANPDQCHALQNTFHAEGFRIPIQDYSRAIYESSFLEKIDVLARKPWFKRNIANVSIESLITQARWLRKHYEDEFSELAQDMSELEGFERKRHIPKLRYRLGRLIYLGTEGTLVSLGSMAKEIPELQFHASVMQAVATGDIDNVLTLGTNAAQAAAQPLKVSGKAVKASLLNLSLVTEQSLAVFLLNDVSVQYKQENTSELMRFAKSGVDLGMMKSSDPFVREIACLHGLSEIPRHSSLLETVFDADEDLAMDAIEQLQQSLSS</sequence>
<evidence type="ECO:0008006" key="3">
    <source>
        <dbReference type="Google" id="ProtNLM"/>
    </source>
</evidence>
<keyword evidence="2" id="KW-1185">Reference proteome</keyword>